<gene>
    <name evidence="2" type="ORF">R1CP_39735</name>
</gene>
<organism evidence="2 3">
    <name type="scientific">Rhodococcus opacus</name>
    <name type="common">Nocardia opaca</name>
    <dbReference type="NCBI Taxonomy" id="37919"/>
    <lineage>
        <taxon>Bacteria</taxon>
        <taxon>Bacillati</taxon>
        <taxon>Actinomycetota</taxon>
        <taxon>Actinomycetes</taxon>
        <taxon>Mycobacteriales</taxon>
        <taxon>Nocardiaceae</taxon>
        <taxon>Rhodococcus</taxon>
    </lineage>
</organism>
<reference evidence="2 3" key="1">
    <citation type="submission" date="2014-07" db="EMBL/GenBank/DDBJ databases">
        <authorList>
            <person name="Zhang J.E."/>
            <person name="Yang H."/>
            <person name="Guo J."/>
            <person name="Deng Z."/>
            <person name="Luo H."/>
            <person name="Luo M."/>
            <person name="Zhao B."/>
        </authorList>
    </citation>
    <scope>NUCLEOTIDE SEQUENCE [LARGE SCALE GENOMIC DNA]</scope>
    <source>
        <strain evidence="2 3">1CP</strain>
        <plasmid evidence="3">Plasmid pr1cp1</plasmid>
    </source>
</reference>
<feature type="compositionally biased region" description="Polar residues" evidence="1">
    <location>
        <begin position="11"/>
        <end position="32"/>
    </location>
</feature>
<evidence type="ECO:0000256" key="1">
    <source>
        <dbReference type="SAM" id="MobiDB-lite"/>
    </source>
</evidence>
<dbReference type="EMBL" id="CP009112">
    <property type="protein sequence ID" value="ANS32530.1"/>
    <property type="molecule type" value="Genomic_DNA"/>
</dbReference>
<evidence type="ECO:0008006" key="4">
    <source>
        <dbReference type="Google" id="ProtNLM"/>
    </source>
</evidence>
<dbReference type="AlphaFoldDB" id="A0A1B1KIX7"/>
<name>A0A1B1KIX7_RHOOP</name>
<protein>
    <recommendedName>
        <fullName evidence="4">Transposase</fullName>
    </recommendedName>
</protein>
<feature type="region of interest" description="Disordered" evidence="1">
    <location>
        <begin position="11"/>
        <end position="126"/>
    </location>
</feature>
<feature type="compositionally biased region" description="Basic and acidic residues" evidence="1">
    <location>
        <begin position="84"/>
        <end position="103"/>
    </location>
</feature>
<sequence>MQSCTSCAMVSSGGNCRWSSRQSGRCTRSSPAAPTAARGSASSTRCATGRGCGPAGTGARPRRSSTHRRTRRRHRAPIQPRLGWRQENERRQATHCRGCERPAARRRRHRRPDPGRRRRAPDSWPHCAVGSPPIRLAWADGGYPGRLPIWTTGNLALPMQIIKRIAGTTGFHVRARVWVVERSFEWINSGAAACETTKPDPTTTRPWVHIAMIATITRRLART</sequence>
<dbReference type="Proteomes" id="UP000186108">
    <property type="component" value="Plasmid pR1CP1"/>
</dbReference>
<keyword evidence="2" id="KW-0614">Plasmid</keyword>
<accession>A0A1B1KIX7</accession>
<proteinExistence type="predicted"/>
<evidence type="ECO:0000313" key="3">
    <source>
        <dbReference type="Proteomes" id="UP000186108"/>
    </source>
</evidence>
<feature type="compositionally biased region" description="Basic residues" evidence="1">
    <location>
        <begin position="104"/>
        <end position="119"/>
    </location>
</feature>
<feature type="compositionally biased region" description="Basic residues" evidence="1">
    <location>
        <begin position="60"/>
        <end position="76"/>
    </location>
</feature>
<geneLocation type="plasmid" evidence="3">
    <name>pr1cp1</name>
</geneLocation>
<evidence type="ECO:0000313" key="2">
    <source>
        <dbReference type="EMBL" id="ANS32530.1"/>
    </source>
</evidence>